<sequence length="105" mass="12310">MGKKIEFWLWAVLTLGVEVLFAYTVYIMLQERGYVYTFRIPISTHFMSFQYILLFSSAVFLAVTLGVFRKESYETESLFQYFTSFLKHPIPVGSLCLFLGTFLFL</sequence>
<accession>A0A3D8GV33</accession>
<keyword evidence="3" id="KW-1185">Reference proteome</keyword>
<proteinExistence type="predicted"/>
<name>A0A3D8GV33_9BACI</name>
<dbReference type="AlphaFoldDB" id="A0A3D8GV33"/>
<keyword evidence="1" id="KW-1133">Transmembrane helix</keyword>
<dbReference type="OrthoDB" id="2875148at2"/>
<dbReference type="RefSeq" id="WP_115450211.1">
    <property type="nucleotide sequence ID" value="NZ_QNQT01000001.1"/>
</dbReference>
<keyword evidence="1" id="KW-0812">Transmembrane</keyword>
<gene>
    <name evidence="2" type="ORF">DRW41_01580</name>
</gene>
<feature type="transmembrane region" description="Helical" evidence="1">
    <location>
        <begin position="7"/>
        <end position="29"/>
    </location>
</feature>
<evidence type="ECO:0000313" key="3">
    <source>
        <dbReference type="Proteomes" id="UP000257144"/>
    </source>
</evidence>
<dbReference type="Proteomes" id="UP000257144">
    <property type="component" value="Unassembled WGS sequence"/>
</dbReference>
<evidence type="ECO:0000256" key="1">
    <source>
        <dbReference type="SAM" id="Phobius"/>
    </source>
</evidence>
<feature type="transmembrane region" description="Helical" evidence="1">
    <location>
        <begin position="88"/>
        <end position="104"/>
    </location>
</feature>
<organism evidence="2 3">
    <name type="scientific">Neobacillus piezotolerans</name>
    <dbReference type="NCBI Taxonomy" id="2259171"/>
    <lineage>
        <taxon>Bacteria</taxon>
        <taxon>Bacillati</taxon>
        <taxon>Bacillota</taxon>
        <taxon>Bacilli</taxon>
        <taxon>Bacillales</taxon>
        <taxon>Bacillaceae</taxon>
        <taxon>Neobacillus</taxon>
    </lineage>
</organism>
<reference evidence="2 3" key="1">
    <citation type="submission" date="2018-07" db="EMBL/GenBank/DDBJ databases">
        <title>Bacillus sp. YLB-04 draft genome sequence.</title>
        <authorList>
            <person name="Yu L."/>
            <person name="Tang X."/>
        </authorList>
    </citation>
    <scope>NUCLEOTIDE SEQUENCE [LARGE SCALE GENOMIC DNA]</scope>
    <source>
        <strain evidence="2 3">YLB-04</strain>
    </source>
</reference>
<protein>
    <submittedName>
        <fullName evidence="2">Uncharacterized protein</fullName>
    </submittedName>
</protein>
<evidence type="ECO:0000313" key="2">
    <source>
        <dbReference type="EMBL" id="RDU38287.1"/>
    </source>
</evidence>
<feature type="transmembrane region" description="Helical" evidence="1">
    <location>
        <begin position="49"/>
        <end position="68"/>
    </location>
</feature>
<comment type="caution">
    <text evidence="2">The sequence shown here is derived from an EMBL/GenBank/DDBJ whole genome shotgun (WGS) entry which is preliminary data.</text>
</comment>
<keyword evidence="1" id="KW-0472">Membrane</keyword>
<dbReference type="EMBL" id="QNQT01000001">
    <property type="protein sequence ID" value="RDU38287.1"/>
    <property type="molecule type" value="Genomic_DNA"/>
</dbReference>